<feature type="compositionally biased region" description="Acidic residues" evidence="1">
    <location>
        <begin position="117"/>
        <end position="130"/>
    </location>
</feature>
<evidence type="ECO:0000256" key="1">
    <source>
        <dbReference type="SAM" id="MobiDB-lite"/>
    </source>
</evidence>
<proteinExistence type="predicted"/>
<dbReference type="EMBL" id="LHPG02000002">
    <property type="protein sequence ID" value="PRW60317.1"/>
    <property type="molecule type" value="Genomic_DNA"/>
</dbReference>
<evidence type="ECO:0000313" key="3">
    <source>
        <dbReference type="Proteomes" id="UP000239899"/>
    </source>
</evidence>
<organism evidence="2 3">
    <name type="scientific">Chlorella sorokiniana</name>
    <name type="common">Freshwater green alga</name>
    <dbReference type="NCBI Taxonomy" id="3076"/>
    <lineage>
        <taxon>Eukaryota</taxon>
        <taxon>Viridiplantae</taxon>
        <taxon>Chlorophyta</taxon>
        <taxon>core chlorophytes</taxon>
        <taxon>Trebouxiophyceae</taxon>
        <taxon>Chlorellales</taxon>
        <taxon>Chlorellaceae</taxon>
        <taxon>Chlorella clade</taxon>
        <taxon>Chlorella</taxon>
    </lineage>
</organism>
<protein>
    <submittedName>
        <fullName evidence="2">Uncharacterized protein</fullName>
    </submittedName>
</protein>
<sequence>MGRPTPLPSDQPLDSAAPARQGQAPRGPGAPSSAALSEASLAAEASLRSLSSLLLATRGDAALDRRPLSLGALSRPLTRPPLPPPPLAPPAAGWRALLSDANLPSSPPPLAPASEGSDSEFDPYDLEDLPELLSGSPSSQRPSLDDLLCPWGADGLPPRDSLHLQPLVRRGSASAQAAVTYRSQRSAGYFGAGGYSLRRARQPAAAPASPPPLEDELQGLAGRLAELVGTHQARLAAAHPSISAGLKDVANQLHRLAAELEAGPPPPA</sequence>
<keyword evidence="3" id="KW-1185">Reference proteome</keyword>
<gene>
    <name evidence="2" type="ORF">C2E21_1105</name>
</gene>
<feature type="compositionally biased region" description="Low complexity" evidence="1">
    <location>
        <begin position="15"/>
        <end position="37"/>
    </location>
</feature>
<dbReference type="Proteomes" id="UP000239899">
    <property type="component" value="Unassembled WGS sequence"/>
</dbReference>
<name>A0A2P6U1X0_CHLSO</name>
<reference evidence="2 3" key="1">
    <citation type="journal article" date="2018" name="Plant J.">
        <title>Genome sequences of Chlorella sorokiniana UTEX 1602 and Micractinium conductrix SAG 241.80: implications to maltose excretion by a green alga.</title>
        <authorList>
            <person name="Arriola M.B."/>
            <person name="Velmurugan N."/>
            <person name="Zhang Y."/>
            <person name="Plunkett M.H."/>
            <person name="Hondzo H."/>
            <person name="Barney B.M."/>
        </authorList>
    </citation>
    <scope>NUCLEOTIDE SEQUENCE [LARGE SCALE GENOMIC DNA]</scope>
    <source>
        <strain evidence="3">UTEX 1602</strain>
    </source>
</reference>
<feature type="compositionally biased region" description="Pro residues" evidence="1">
    <location>
        <begin position="78"/>
        <end position="89"/>
    </location>
</feature>
<feature type="region of interest" description="Disordered" evidence="1">
    <location>
        <begin position="72"/>
        <end position="146"/>
    </location>
</feature>
<dbReference type="AlphaFoldDB" id="A0A2P6U1X0"/>
<evidence type="ECO:0000313" key="2">
    <source>
        <dbReference type="EMBL" id="PRW60317.1"/>
    </source>
</evidence>
<comment type="caution">
    <text evidence="2">The sequence shown here is derived from an EMBL/GenBank/DDBJ whole genome shotgun (WGS) entry which is preliminary data.</text>
</comment>
<feature type="compositionally biased region" description="Low complexity" evidence="1">
    <location>
        <begin position="90"/>
        <end position="104"/>
    </location>
</feature>
<feature type="region of interest" description="Disordered" evidence="1">
    <location>
        <begin position="1"/>
        <end position="37"/>
    </location>
</feature>
<accession>A0A2P6U1X0</accession>